<feature type="transmembrane region" description="Helical" evidence="6">
    <location>
        <begin position="248"/>
        <end position="267"/>
    </location>
</feature>
<dbReference type="GO" id="GO:0016020">
    <property type="term" value="C:membrane"/>
    <property type="evidence" value="ECO:0007669"/>
    <property type="project" value="UniProtKB-SubCell"/>
</dbReference>
<dbReference type="PROSITE" id="PS00216">
    <property type="entry name" value="SUGAR_TRANSPORT_1"/>
    <property type="match status" value="1"/>
</dbReference>
<feature type="transmembrane region" description="Helical" evidence="6">
    <location>
        <begin position="279"/>
        <end position="298"/>
    </location>
</feature>
<organism evidence="8 9">
    <name type="scientific">Drosophila lebanonensis</name>
    <name type="common">Fruit fly</name>
    <name type="synonym">Scaptodrosophila lebanonensis</name>
    <dbReference type="NCBI Taxonomy" id="7225"/>
    <lineage>
        <taxon>Eukaryota</taxon>
        <taxon>Metazoa</taxon>
        <taxon>Ecdysozoa</taxon>
        <taxon>Arthropoda</taxon>
        <taxon>Hexapoda</taxon>
        <taxon>Insecta</taxon>
        <taxon>Pterygota</taxon>
        <taxon>Neoptera</taxon>
        <taxon>Endopterygota</taxon>
        <taxon>Diptera</taxon>
        <taxon>Brachycera</taxon>
        <taxon>Muscomorpha</taxon>
        <taxon>Ephydroidea</taxon>
        <taxon>Drosophilidae</taxon>
        <taxon>Scaptodrosophila</taxon>
    </lineage>
</organism>
<evidence type="ECO:0000313" key="8">
    <source>
        <dbReference type="Proteomes" id="UP000504634"/>
    </source>
</evidence>
<feature type="transmembrane region" description="Helical" evidence="6">
    <location>
        <begin position="153"/>
        <end position="174"/>
    </location>
</feature>
<feature type="transmembrane region" description="Helical" evidence="6">
    <location>
        <begin position="457"/>
        <end position="480"/>
    </location>
</feature>
<sequence>MDESGKTYPPQALPVQFQTAQNYPAQSYPAQNYPAPSYPAQNYPAQSYPAQNYPAPSYPAQNYPAQNYPAQNYPAQNYPAQNYPAQNYPAQHYPSAPPQHLNVLNIPPDQGCMANRRNQPQSQAVGAAGLIFISGGMNIAFSVGIRYMVGLSVHVRICWFIGAIIGAIISGFLANRVSKKYILQFSSILVTIGGIVLACTYHKVPAITAALYLDGIANGLIFAPTLALIGEISVCQKRGGLAIGIEQLCYGAGIVLQTIFGTIWWWYRDTGFSSLQSHGILSAVFGGIALIFASIFTIESPVIMLANGEEQAAIHALRRLQRPSILTTDTYQQLDEHKRYLALNKDLTVGESISEAIPAFVRLVTLRALNAMSLTKFVVDAMLMVTILRFKKAVWPYAVFGVGRFFGQIVAVFCVDSVGRKKLLLGGLLLASGMAFGLGSQFSYEGLLLYQYNSVDVVLALLIVFQAFAGLAFAPTSAYLSEGFPLGIKQHCIGFTFIMEMLVYVIICVCDWSISGTRAYFFVVGAFYFLSFVAGIWSFPETKLTPLRVAQDKFRSFFAPGFQP</sequence>
<feature type="domain" description="Major facilitator superfamily (MFS) profile" evidence="7">
    <location>
        <begin position="95"/>
        <end position="543"/>
    </location>
</feature>
<evidence type="ECO:0000256" key="6">
    <source>
        <dbReference type="SAM" id="Phobius"/>
    </source>
</evidence>
<dbReference type="GeneID" id="115622843"/>
<keyword evidence="3 6" id="KW-1133">Transmembrane helix</keyword>
<evidence type="ECO:0000256" key="3">
    <source>
        <dbReference type="ARBA" id="ARBA00022989"/>
    </source>
</evidence>
<comment type="subcellular location">
    <subcellularLocation>
        <location evidence="1">Membrane</location>
        <topology evidence="1">Multi-pass membrane protein</topology>
    </subcellularLocation>
</comment>
<feature type="compositionally biased region" description="Polar residues" evidence="5">
    <location>
        <begin position="16"/>
        <end position="30"/>
    </location>
</feature>
<feature type="transmembrane region" description="Helical" evidence="6">
    <location>
        <begin position="394"/>
        <end position="416"/>
    </location>
</feature>
<dbReference type="InterPro" id="IPR005828">
    <property type="entry name" value="MFS_sugar_transport-like"/>
</dbReference>
<feature type="transmembrane region" description="Helical" evidence="6">
    <location>
        <begin position="423"/>
        <end position="442"/>
    </location>
</feature>
<feature type="transmembrane region" description="Helical" evidence="6">
    <location>
        <begin position="124"/>
        <end position="147"/>
    </location>
</feature>
<dbReference type="PANTHER" id="PTHR23529:SF2">
    <property type="entry name" value="GH19118P-RELATED"/>
    <property type="match status" value="1"/>
</dbReference>
<keyword evidence="4 6" id="KW-0472">Membrane</keyword>
<evidence type="ECO:0000313" key="9">
    <source>
        <dbReference type="RefSeq" id="XP_030372783.1"/>
    </source>
</evidence>
<feature type="transmembrane region" description="Helical" evidence="6">
    <location>
        <begin position="216"/>
        <end position="236"/>
    </location>
</feature>
<dbReference type="SUPFAM" id="SSF103473">
    <property type="entry name" value="MFS general substrate transporter"/>
    <property type="match status" value="1"/>
</dbReference>
<dbReference type="OrthoDB" id="6612291at2759"/>
<evidence type="ECO:0000256" key="2">
    <source>
        <dbReference type="ARBA" id="ARBA00022692"/>
    </source>
</evidence>
<dbReference type="PANTHER" id="PTHR23529">
    <property type="entry name" value="GH19118P-RELATED"/>
    <property type="match status" value="1"/>
</dbReference>
<feature type="transmembrane region" description="Helical" evidence="6">
    <location>
        <begin position="492"/>
        <end position="514"/>
    </location>
</feature>
<name>A0A6J2TCD4_DROLE</name>
<feature type="region of interest" description="Disordered" evidence="5">
    <location>
        <begin position="1"/>
        <end position="46"/>
    </location>
</feature>
<dbReference type="InterPro" id="IPR005829">
    <property type="entry name" value="Sugar_transporter_CS"/>
</dbReference>
<accession>A0A6J2TCD4</accession>
<dbReference type="InterPro" id="IPR020846">
    <property type="entry name" value="MFS_dom"/>
</dbReference>
<keyword evidence="2 6" id="KW-0812">Transmembrane</keyword>
<feature type="transmembrane region" description="Helical" evidence="6">
    <location>
        <begin position="368"/>
        <end position="388"/>
    </location>
</feature>
<reference evidence="9" key="1">
    <citation type="submission" date="2025-08" db="UniProtKB">
        <authorList>
            <consortium name="RefSeq"/>
        </authorList>
    </citation>
    <scope>IDENTIFICATION</scope>
    <source>
        <strain evidence="9">11010-0011.00</strain>
        <tissue evidence="9">Whole body</tissue>
    </source>
</reference>
<dbReference type="PROSITE" id="PS50850">
    <property type="entry name" value="MFS"/>
    <property type="match status" value="1"/>
</dbReference>
<keyword evidence="8" id="KW-1185">Reference proteome</keyword>
<proteinExistence type="predicted"/>
<dbReference type="GO" id="GO:0022857">
    <property type="term" value="F:transmembrane transporter activity"/>
    <property type="evidence" value="ECO:0007669"/>
    <property type="project" value="InterPro"/>
</dbReference>
<protein>
    <submittedName>
        <fullName evidence="9">Solute carrier family 2, facilitated glucose transporter member 5-like</fullName>
    </submittedName>
</protein>
<dbReference type="RefSeq" id="XP_030372783.1">
    <property type="nucleotide sequence ID" value="XM_030516923.1"/>
</dbReference>
<feature type="transmembrane region" description="Helical" evidence="6">
    <location>
        <begin position="181"/>
        <end position="204"/>
    </location>
</feature>
<dbReference type="AlphaFoldDB" id="A0A6J2TCD4"/>
<gene>
    <name evidence="9" type="primary">LOC115622843</name>
</gene>
<feature type="transmembrane region" description="Helical" evidence="6">
    <location>
        <begin position="520"/>
        <end position="539"/>
    </location>
</feature>
<dbReference type="Gene3D" id="1.20.1250.20">
    <property type="entry name" value="MFS general substrate transporter like domains"/>
    <property type="match status" value="1"/>
</dbReference>
<evidence type="ECO:0000256" key="4">
    <source>
        <dbReference type="ARBA" id="ARBA00023136"/>
    </source>
</evidence>
<evidence type="ECO:0000256" key="5">
    <source>
        <dbReference type="SAM" id="MobiDB-lite"/>
    </source>
</evidence>
<dbReference type="InterPro" id="IPR036259">
    <property type="entry name" value="MFS_trans_sf"/>
</dbReference>
<evidence type="ECO:0000256" key="1">
    <source>
        <dbReference type="ARBA" id="ARBA00004141"/>
    </source>
</evidence>
<dbReference type="Pfam" id="PF00083">
    <property type="entry name" value="Sugar_tr"/>
    <property type="match status" value="1"/>
</dbReference>
<dbReference type="Proteomes" id="UP000504634">
    <property type="component" value="Unplaced"/>
</dbReference>
<evidence type="ECO:0000259" key="7">
    <source>
        <dbReference type="PROSITE" id="PS50850"/>
    </source>
</evidence>